<dbReference type="AlphaFoldDB" id="A0A1Y0IBM6"/>
<protein>
    <submittedName>
        <fullName evidence="2">Uncharacterized protein</fullName>
    </submittedName>
</protein>
<reference evidence="2 3" key="1">
    <citation type="submission" date="2017-05" db="EMBL/GenBank/DDBJ databases">
        <title>Genomic insights into alkan degradation activity of Oleiphilus messinensis.</title>
        <authorList>
            <person name="Kozyavkin S.A."/>
            <person name="Slesarev A.I."/>
            <person name="Golyshin P.N."/>
            <person name="Korzhenkov A."/>
            <person name="Golyshina O.N."/>
            <person name="Toshchakov S.V."/>
        </authorList>
    </citation>
    <scope>NUCLEOTIDE SEQUENCE [LARGE SCALE GENOMIC DNA]</scope>
    <source>
        <strain evidence="2 3">ME102</strain>
    </source>
</reference>
<proteinExistence type="predicted"/>
<name>A0A1Y0IBM6_9GAMM</name>
<keyword evidence="1" id="KW-1133">Transmembrane helix</keyword>
<keyword evidence="1" id="KW-0812">Transmembrane</keyword>
<evidence type="ECO:0000256" key="1">
    <source>
        <dbReference type="SAM" id="Phobius"/>
    </source>
</evidence>
<evidence type="ECO:0000313" key="3">
    <source>
        <dbReference type="Proteomes" id="UP000196027"/>
    </source>
</evidence>
<gene>
    <name evidence="2" type="ORF">OLMES_3898</name>
</gene>
<dbReference type="KEGG" id="ome:OLMES_3898"/>
<sequence length="206" mass="23693">MAWEIVTSPQAQGIAATLRAGNNANAVHDCSVQEAYWAGTRFLIQDSFFPTIGGWLIIVFLTVLTLVSLKLMRKPLKRLLHETTEIIEYNSTRERATAQLHQKIRASAEIEDIKSVLAVIHQKGLLTRQEYKAIRDKEIQKLEHTLVLTLQRQKNQRVSAVAKEYLQLMDKVSQSRSMTESEKTEHYKKIDQQFDDWIKTMDNEPG</sequence>
<dbReference type="RefSeq" id="WP_087462761.1">
    <property type="nucleotide sequence ID" value="NZ_CP021425.1"/>
</dbReference>
<feature type="transmembrane region" description="Helical" evidence="1">
    <location>
        <begin position="48"/>
        <end position="69"/>
    </location>
</feature>
<organism evidence="2 3">
    <name type="scientific">Oleiphilus messinensis</name>
    <dbReference type="NCBI Taxonomy" id="141451"/>
    <lineage>
        <taxon>Bacteria</taxon>
        <taxon>Pseudomonadati</taxon>
        <taxon>Pseudomonadota</taxon>
        <taxon>Gammaproteobacteria</taxon>
        <taxon>Oceanospirillales</taxon>
        <taxon>Oleiphilaceae</taxon>
        <taxon>Oleiphilus</taxon>
    </lineage>
</organism>
<keyword evidence="3" id="KW-1185">Reference proteome</keyword>
<keyword evidence="1" id="KW-0472">Membrane</keyword>
<dbReference type="EMBL" id="CP021425">
    <property type="protein sequence ID" value="ARU57918.1"/>
    <property type="molecule type" value="Genomic_DNA"/>
</dbReference>
<evidence type="ECO:0000313" key="2">
    <source>
        <dbReference type="EMBL" id="ARU57918.1"/>
    </source>
</evidence>
<dbReference type="Proteomes" id="UP000196027">
    <property type="component" value="Chromosome"/>
</dbReference>
<accession>A0A1Y0IBM6</accession>